<reference evidence="1" key="1">
    <citation type="submission" date="2012-04" db="EMBL/GenBank/DDBJ databases">
        <title>The Genome Sequence of Loa loa.</title>
        <authorList>
            <consortium name="The Broad Institute Genome Sequencing Platform"/>
            <consortium name="Broad Institute Genome Sequencing Center for Infectious Disease"/>
            <person name="Nutman T.B."/>
            <person name="Fink D.L."/>
            <person name="Russ C."/>
            <person name="Young S."/>
            <person name="Zeng Q."/>
            <person name="Gargeya S."/>
            <person name="Alvarado L."/>
            <person name="Berlin A."/>
            <person name="Chapman S.B."/>
            <person name="Chen Z."/>
            <person name="Freedman E."/>
            <person name="Gellesch M."/>
            <person name="Goldberg J."/>
            <person name="Griggs A."/>
            <person name="Gujja S."/>
            <person name="Heilman E.R."/>
            <person name="Heiman D."/>
            <person name="Howarth C."/>
            <person name="Mehta T."/>
            <person name="Neiman D."/>
            <person name="Pearson M."/>
            <person name="Roberts A."/>
            <person name="Saif S."/>
            <person name="Shea T."/>
            <person name="Shenoy N."/>
            <person name="Sisk P."/>
            <person name="Stolte C."/>
            <person name="Sykes S."/>
            <person name="White J."/>
            <person name="Yandava C."/>
            <person name="Haas B."/>
            <person name="Henn M.R."/>
            <person name="Nusbaum C."/>
            <person name="Birren B."/>
        </authorList>
    </citation>
    <scope>NUCLEOTIDE SEQUENCE [LARGE SCALE GENOMIC DNA]</scope>
</reference>
<proteinExistence type="predicted"/>
<evidence type="ECO:0000313" key="1">
    <source>
        <dbReference type="EMBL" id="EFO17794.1"/>
    </source>
</evidence>
<dbReference type="GeneID" id="9948150"/>
<protein>
    <submittedName>
        <fullName evidence="1">Uncharacterized protein</fullName>
    </submittedName>
</protein>
<accession>A0A1S0TPB7</accession>
<sequence length="172" mass="19835">MCCSSEIYLYRFIARFTYNFHLDSLIARFTYNFAKRKKRAVTDRLLQFSGIRSILDNRCWLIFLCPVGGLVVSRDYPLCLGARVIVSCVILAFYMGKVCLAIDMREYCPKFPILKQLVLASDVENVALSSSTDIRASQKTRERIILKKAEGYRVGLKPYIKLSQCHFVMYDA</sequence>
<dbReference type="CTD" id="9948150"/>
<name>A0A1S0TPB7_LOALO</name>
<dbReference type="EMBL" id="JH712177">
    <property type="protein sequence ID" value="EFO17794.1"/>
    <property type="molecule type" value="Genomic_DNA"/>
</dbReference>
<organism evidence="1">
    <name type="scientific">Loa loa</name>
    <name type="common">Eye worm</name>
    <name type="synonym">Filaria loa</name>
    <dbReference type="NCBI Taxonomy" id="7209"/>
    <lineage>
        <taxon>Eukaryota</taxon>
        <taxon>Metazoa</taxon>
        <taxon>Ecdysozoa</taxon>
        <taxon>Nematoda</taxon>
        <taxon>Chromadorea</taxon>
        <taxon>Rhabditida</taxon>
        <taxon>Spirurina</taxon>
        <taxon>Spiruromorpha</taxon>
        <taxon>Filarioidea</taxon>
        <taxon>Onchocercidae</taxon>
        <taxon>Loa</taxon>
    </lineage>
</organism>
<dbReference type="RefSeq" id="XP_003146275.1">
    <property type="nucleotide sequence ID" value="XM_003146227.1"/>
</dbReference>
<dbReference type="AlphaFoldDB" id="A0A1S0TPB7"/>
<dbReference type="InParanoid" id="A0A1S0TPB7"/>
<dbReference type="KEGG" id="loa:LOAG_10703"/>
<gene>
    <name evidence="1" type="ORF">LOAG_10703</name>
</gene>